<name>A0AB33C1I1_MICA7</name>
<keyword evidence="1" id="KW-1133">Transmembrane helix</keyword>
<dbReference type="EMBL" id="CP020771">
    <property type="protein sequence ID" value="ARI83395.1"/>
    <property type="molecule type" value="Genomic_DNA"/>
</dbReference>
<dbReference type="Proteomes" id="UP000192439">
    <property type="component" value="Chromosome"/>
</dbReference>
<feature type="transmembrane region" description="Helical" evidence="1">
    <location>
        <begin position="49"/>
        <end position="67"/>
    </location>
</feature>
<organism evidence="2 3">
    <name type="scientific">Microcystis aeruginosa PCC 7806SL</name>
    <dbReference type="NCBI Taxonomy" id="1903187"/>
    <lineage>
        <taxon>Bacteria</taxon>
        <taxon>Bacillati</taxon>
        <taxon>Cyanobacteriota</taxon>
        <taxon>Cyanophyceae</taxon>
        <taxon>Oscillatoriophycideae</taxon>
        <taxon>Chroococcales</taxon>
        <taxon>Microcystaceae</taxon>
        <taxon>Microcystis</taxon>
    </lineage>
</organism>
<keyword evidence="1" id="KW-0472">Membrane</keyword>
<evidence type="ECO:0000313" key="2">
    <source>
        <dbReference type="EMBL" id="ARI83395.1"/>
    </source>
</evidence>
<evidence type="ECO:0000256" key="1">
    <source>
        <dbReference type="SAM" id="Phobius"/>
    </source>
</evidence>
<keyword evidence="3" id="KW-1185">Reference proteome</keyword>
<dbReference type="RefSeq" id="WP_002747848.1">
    <property type="nucleotide sequence ID" value="NZ_CP020771.1"/>
</dbReference>
<proteinExistence type="predicted"/>
<reference evidence="2 3" key="1">
    <citation type="journal article" date="2018" name="Harmful Algae">
        <title>The highly heterogeneous methylated genomes and diverse restriction-modification systems of bloom-forming Microcystis.</title>
        <authorList>
            <person name="Zhao L."/>
            <person name="Song Y."/>
            <person name="Li L."/>
            <person name="Gan N."/>
            <person name="Brand J.J."/>
            <person name="Song L."/>
        </authorList>
    </citation>
    <scope>NUCLEOTIDE SEQUENCE [LARGE SCALE GENOMIC DNA]</scope>
    <source>
        <strain evidence="2 3">PCC 7806SL</strain>
    </source>
</reference>
<protein>
    <submittedName>
        <fullName evidence="2">Uncharacterized protein</fullName>
    </submittedName>
</protein>
<keyword evidence="1" id="KW-0812">Transmembrane</keyword>
<accession>A0AB33C1I1</accession>
<gene>
    <name evidence="2" type="ORF">BH695_4116</name>
</gene>
<dbReference type="AlphaFoldDB" id="A0AB33C1I1"/>
<sequence length="125" mass="14384">MSPEDDKVVNFLRRYRPSLPPQPMIDEEKQLMQMIREEKPVNFPKLPPLLGWITGITALSLLIFASYRWSHPHPQLGQISDEQLEAFLVDSWNHSIAPPIAAPSVYSSPWMSLNEPHLTYSTYNP</sequence>
<evidence type="ECO:0000313" key="3">
    <source>
        <dbReference type="Proteomes" id="UP000192439"/>
    </source>
</evidence>